<evidence type="ECO:0000313" key="2">
    <source>
        <dbReference type="EMBL" id="KAL3522705.1"/>
    </source>
</evidence>
<organism evidence="2 3">
    <name type="scientific">Cinchona calisaya</name>
    <dbReference type="NCBI Taxonomy" id="153742"/>
    <lineage>
        <taxon>Eukaryota</taxon>
        <taxon>Viridiplantae</taxon>
        <taxon>Streptophyta</taxon>
        <taxon>Embryophyta</taxon>
        <taxon>Tracheophyta</taxon>
        <taxon>Spermatophyta</taxon>
        <taxon>Magnoliopsida</taxon>
        <taxon>eudicotyledons</taxon>
        <taxon>Gunneridae</taxon>
        <taxon>Pentapetalae</taxon>
        <taxon>asterids</taxon>
        <taxon>lamiids</taxon>
        <taxon>Gentianales</taxon>
        <taxon>Rubiaceae</taxon>
        <taxon>Cinchonoideae</taxon>
        <taxon>Cinchoneae</taxon>
        <taxon>Cinchona</taxon>
    </lineage>
</organism>
<gene>
    <name evidence="2" type="ORF">ACH5RR_015539</name>
</gene>
<feature type="compositionally biased region" description="Polar residues" evidence="1">
    <location>
        <begin position="1"/>
        <end position="10"/>
    </location>
</feature>
<dbReference type="AlphaFoldDB" id="A0ABD2ZWW5"/>
<keyword evidence="3" id="KW-1185">Reference proteome</keyword>
<evidence type="ECO:0000256" key="1">
    <source>
        <dbReference type="SAM" id="MobiDB-lite"/>
    </source>
</evidence>
<dbReference type="EMBL" id="JBJUIK010000007">
    <property type="protein sequence ID" value="KAL3522705.1"/>
    <property type="molecule type" value="Genomic_DNA"/>
</dbReference>
<protein>
    <submittedName>
        <fullName evidence="2">Uncharacterized protein</fullName>
    </submittedName>
</protein>
<proteinExistence type="predicted"/>
<comment type="caution">
    <text evidence="2">The sequence shown here is derived from an EMBL/GenBank/DDBJ whole genome shotgun (WGS) entry which is preliminary data.</text>
</comment>
<accession>A0ABD2ZWW5</accession>
<feature type="region of interest" description="Disordered" evidence="1">
    <location>
        <begin position="1"/>
        <end position="22"/>
    </location>
</feature>
<reference evidence="2 3" key="1">
    <citation type="submission" date="2024-11" db="EMBL/GenBank/DDBJ databases">
        <title>A near-complete genome assembly of Cinchona calisaya.</title>
        <authorList>
            <person name="Lian D.C."/>
            <person name="Zhao X.W."/>
            <person name="Wei L."/>
        </authorList>
    </citation>
    <scope>NUCLEOTIDE SEQUENCE [LARGE SCALE GENOMIC DNA]</scope>
    <source>
        <tissue evidence="2">Nenye</tissue>
    </source>
</reference>
<evidence type="ECO:0000313" key="3">
    <source>
        <dbReference type="Proteomes" id="UP001630127"/>
    </source>
</evidence>
<sequence length="112" mass="12606">MGASTETKSFQIAEPKIPQNHEQNCVQNQLPLNDQDPSRNKDVVVVVDVESPQLRTHEIPYKGSTSSQEYWTHHATPSNDLVTIQQNEIVIDAQESSQNRVGHENPCKPPYS</sequence>
<name>A0ABD2ZWW5_9GENT</name>
<dbReference type="Proteomes" id="UP001630127">
    <property type="component" value="Unassembled WGS sequence"/>
</dbReference>